<organism evidence="1 2">
    <name type="scientific">Dyadobacter luteus</name>
    <dbReference type="NCBI Taxonomy" id="2259619"/>
    <lineage>
        <taxon>Bacteria</taxon>
        <taxon>Pseudomonadati</taxon>
        <taxon>Bacteroidota</taxon>
        <taxon>Cytophagia</taxon>
        <taxon>Cytophagales</taxon>
        <taxon>Spirosomataceae</taxon>
        <taxon>Dyadobacter</taxon>
    </lineage>
</organism>
<evidence type="ECO:0000313" key="1">
    <source>
        <dbReference type="EMBL" id="REA64032.1"/>
    </source>
</evidence>
<sequence>MSPVSFEGDLYHSGSFFEQVTQFCNGIGFAWESGTVAESKFQAVTLFRHSKKVLTIVLIDYNNWLLSEALNRYEVAFEYVSGIRQQGTSAVILWEDQWVNSQKIVISRVKALLGISVRIPGRLTYQARIDKSSADSFLNQHHLQGNVSSKYRYGLFLPVRYFRVLPEDFSINDLNSDLLVAVATYSNAKIFPRDGYSHRSCELIRFANHCDTTVVGGIDKMVKAFVTEFQPDDIMTYADLEWSDGASYQKLGFEYFSHRTAISFFLNMQEHTRHTSNLDVTAGVFLPITNAGSKKFVKRTKN</sequence>
<name>A0A3D8YGV9_9BACT</name>
<comment type="caution">
    <text evidence="1">The sequence shown here is derived from an EMBL/GenBank/DDBJ whole genome shotgun (WGS) entry which is preliminary data.</text>
</comment>
<dbReference type="Proteomes" id="UP000256373">
    <property type="component" value="Unassembled WGS sequence"/>
</dbReference>
<protein>
    <submittedName>
        <fullName evidence="1">Uncharacterized protein</fullName>
    </submittedName>
</protein>
<dbReference type="RefSeq" id="WP_115828640.1">
    <property type="nucleotide sequence ID" value="NZ_QNUL01000001.1"/>
</dbReference>
<dbReference type="EMBL" id="QNUL01000001">
    <property type="protein sequence ID" value="REA64032.1"/>
    <property type="molecule type" value="Genomic_DNA"/>
</dbReference>
<evidence type="ECO:0000313" key="2">
    <source>
        <dbReference type="Proteomes" id="UP000256373"/>
    </source>
</evidence>
<reference evidence="1 2" key="1">
    <citation type="submission" date="2018-07" db="EMBL/GenBank/DDBJ databases">
        <title>Dyadobacter roseus sp. nov., isolated from rose rhizosphere soil.</title>
        <authorList>
            <person name="Chen L."/>
        </authorList>
    </citation>
    <scope>NUCLEOTIDE SEQUENCE [LARGE SCALE GENOMIC DNA]</scope>
    <source>
        <strain evidence="1 2">RS19</strain>
    </source>
</reference>
<proteinExistence type="predicted"/>
<keyword evidence="2" id="KW-1185">Reference proteome</keyword>
<dbReference type="OrthoDB" id="943693at2"/>
<dbReference type="AlphaFoldDB" id="A0A3D8YGV9"/>
<gene>
    <name evidence="1" type="ORF">DSL64_00245</name>
</gene>
<accession>A0A3D8YGV9</accession>